<proteinExistence type="predicted"/>
<dbReference type="Proteomes" id="UP000789901">
    <property type="component" value="Unassembled WGS sequence"/>
</dbReference>
<evidence type="ECO:0000313" key="2">
    <source>
        <dbReference type="Proteomes" id="UP000789901"/>
    </source>
</evidence>
<sequence>MLDIKGWRDLFIKRNPTEIEQSKTKEIALRIEKRCEIIENQQGRMIKSLLNKPFRKVTIDKYISKNGLNNKIVLDSEEIKLKVNNHFQNQFRKRSVKLVAMPSNWKSVYEPKKKNKEGLVQEGITEYYTKLRLQMGMYKARIINDSWSPIELPKLNQITPVRNQQYNTRLKEKDNARALNLVFNELFDARIANGLEKLNLFYLDQLTDSNDQCLLFWPKIIRSGGKTRGKKPKYISLPEISNDKRKKEWVLSEEGEAFKIKEKKEKTIQVEHWRTVSEVAKSKTRIEKCSGCEYNRSIVEGNCTTRIKSDVGWKVISNNTISRIESSTQMQANFNLALLARETYHKNPLVNKQEFKKLCSLESSKKELIL</sequence>
<keyword evidence="2" id="KW-1185">Reference proteome</keyword>
<organism evidence="1 2">
    <name type="scientific">Gigaspora margarita</name>
    <dbReference type="NCBI Taxonomy" id="4874"/>
    <lineage>
        <taxon>Eukaryota</taxon>
        <taxon>Fungi</taxon>
        <taxon>Fungi incertae sedis</taxon>
        <taxon>Mucoromycota</taxon>
        <taxon>Glomeromycotina</taxon>
        <taxon>Glomeromycetes</taxon>
        <taxon>Diversisporales</taxon>
        <taxon>Gigasporaceae</taxon>
        <taxon>Gigaspora</taxon>
    </lineage>
</organism>
<gene>
    <name evidence="1" type="ORF">GMARGA_LOCUS20046</name>
</gene>
<name>A0ABN7VLF2_GIGMA</name>
<comment type="caution">
    <text evidence="1">The sequence shown here is derived from an EMBL/GenBank/DDBJ whole genome shotgun (WGS) entry which is preliminary data.</text>
</comment>
<evidence type="ECO:0000313" key="1">
    <source>
        <dbReference type="EMBL" id="CAG8783387.1"/>
    </source>
</evidence>
<protein>
    <submittedName>
        <fullName evidence="1">23040_t:CDS:1</fullName>
    </submittedName>
</protein>
<dbReference type="EMBL" id="CAJVQB010017243">
    <property type="protein sequence ID" value="CAG8783387.1"/>
    <property type="molecule type" value="Genomic_DNA"/>
</dbReference>
<reference evidence="1 2" key="1">
    <citation type="submission" date="2021-06" db="EMBL/GenBank/DDBJ databases">
        <authorList>
            <person name="Kallberg Y."/>
            <person name="Tangrot J."/>
            <person name="Rosling A."/>
        </authorList>
    </citation>
    <scope>NUCLEOTIDE SEQUENCE [LARGE SCALE GENOMIC DNA]</scope>
    <source>
        <strain evidence="1 2">120-4 pot B 10/14</strain>
    </source>
</reference>
<accession>A0ABN7VLF2</accession>